<organism evidence="4 5">
    <name type="scientific">Acidisarcina polymorpha</name>
    <dbReference type="NCBI Taxonomy" id="2211140"/>
    <lineage>
        <taxon>Bacteria</taxon>
        <taxon>Pseudomonadati</taxon>
        <taxon>Acidobacteriota</taxon>
        <taxon>Terriglobia</taxon>
        <taxon>Terriglobales</taxon>
        <taxon>Acidobacteriaceae</taxon>
        <taxon>Acidisarcina</taxon>
    </lineage>
</organism>
<gene>
    <name evidence="4" type="ORF">ACPOL_5705</name>
</gene>
<protein>
    <submittedName>
        <fullName evidence="4">Alpha-L-arabinofuranosidase II</fullName>
    </submittedName>
</protein>
<sequence>MAFALLCGATSLMAQQAITSSSSTSLEDNFKTPPDSAKPRVWWHWMSGNVTQAGITADLEWMHRVGIGGMQMFDGDLGVPHYMKPVIWMTPEWKAAMQHAAGEADRLHLEMSMAASGGWSETAGPWVKPSEAMKKAVWSETEVHGPQAFSGKLAEPPRVNGPFQGLVTTEQPMAPHLGGAPATYTPPPAPEAAPDPTYYADSVVLAYRLPAREAPAFEKQAKITSSDPALNPAALSDGDYSTTADLGSDADGSDAWIQWEFPQNFTLRSFTLGMGLPPIRGFPALPNGRFSSSTDGEHWTDVVALPDTPTWIRPFSVRTFSFAPITARYFRVTLQQPKLTEDQVRRGMSVPKLFRIAELRLYSSPRVNFFEDKASFGTFVATANTATPMVAKEDAIPVQDVVDLTSKMRADGTLDWQVPAGNWVILRMGYSLTGKKNHPATPEATGYEVDKLSRSHVADYVKTYTGMISGAVSPYYSKSFRYFLMDSWEAGQENWTESILTEFRNRRGYDPIPWLPVLCGRIVESSEASDGFLWDYRLTLSELLAENHYKLANDFLAKQGLGLYAEAMGIYMPTTGDGLLNKGQVSIPMGEFWTPMPDQLDLPTREADVREASSAGHIYGKPIIATESFTSNPTTLGWAQTPFYLKQLADQNFARGVNRIVFHTSDHQPFVDGKHKPGITLGYYGQHYTRNITWAEQAVAWNGYLARCSYLLQQGKPVVDVAYFYGEGAPVTVPFWKHFSPAVPVSASYDYLNSDVLLHQTSVSGGKLTLKSGMTYRVLVVPDEMTALSLPVVRQLTMLVKAGAVVVAPRMAGSPSLSDLHESAELHSLVNTLWGAEASASGSHSYGKGKVYWGTSLERVFTEQGIQPDFTSAAPKILSSYSYPVPNATDELVWAHRRTPEANLYFVANQMVRTEEVETSYRVAGKAPELWYPDTGKTEPVSYRVRDGHTLITLRLSPEGSVFVIFRSSTNEPARTVPATTETELATLPGPWKVAFPPDLGAPPVLELPSLTSWTSSADPGVKYFSGTATYSQDFNVDRDWFPAGSSVVLDLGRVREIAEVSVNGTPVGGVLWKPPFRVNLSPLLKAGVNHLEVKVTNLWPNRLIGDQQPDATAHYTFTDYQAYEKDSPLTESGLLGPVRLIGERTTTRQTVSGN</sequence>
<dbReference type="InterPro" id="IPR008979">
    <property type="entry name" value="Galactose-bd-like_sf"/>
</dbReference>
<dbReference type="Gene3D" id="2.60.120.260">
    <property type="entry name" value="Galactose-binding domain-like"/>
    <property type="match status" value="2"/>
</dbReference>
<name>A0A2Z5G799_9BACT</name>
<dbReference type="AlphaFoldDB" id="A0A2Z5G799"/>
<evidence type="ECO:0000256" key="1">
    <source>
        <dbReference type="ARBA" id="ARBA00022729"/>
    </source>
</evidence>
<keyword evidence="2" id="KW-0378">Hydrolase</keyword>
<evidence type="ECO:0000256" key="2">
    <source>
        <dbReference type="ARBA" id="ARBA00022801"/>
    </source>
</evidence>
<dbReference type="RefSeq" id="WP_161557575.1">
    <property type="nucleotide sequence ID" value="NZ_CP030840.1"/>
</dbReference>
<dbReference type="EMBL" id="CP030840">
    <property type="protein sequence ID" value="AXC14951.1"/>
    <property type="molecule type" value="Genomic_DNA"/>
</dbReference>
<dbReference type="SUPFAM" id="SSF49785">
    <property type="entry name" value="Galactose-binding domain-like"/>
    <property type="match status" value="2"/>
</dbReference>
<evidence type="ECO:0000313" key="5">
    <source>
        <dbReference type="Proteomes" id="UP000253606"/>
    </source>
</evidence>
<dbReference type="Proteomes" id="UP000253606">
    <property type="component" value="Chromosome"/>
</dbReference>
<dbReference type="Pfam" id="PF17132">
    <property type="entry name" value="Glyco_hydro_106"/>
    <property type="match status" value="1"/>
</dbReference>
<keyword evidence="5" id="KW-1185">Reference proteome</keyword>
<evidence type="ECO:0000256" key="3">
    <source>
        <dbReference type="SAM" id="MobiDB-lite"/>
    </source>
</evidence>
<dbReference type="CDD" id="cd03143">
    <property type="entry name" value="A4_beta-galactosidase_middle_domain"/>
    <property type="match status" value="1"/>
</dbReference>
<accession>A0A2Z5G799</accession>
<dbReference type="PANTHER" id="PTHR43817:SF1">
    <property type="entry name" value="HYDROLASE, FAMILY 43, PUTATIVE (AFU_ORTHOLOGUE AFUA_3G01660)-RELATED"/>
    <property type="match status" value="1"/>
</dbReference>
<dbReference type="GO" id="GO:0004553">
    <property type="term" value="F:hydrolase activity, hydrolyzing O-glycosyl compounds"/>
    <property type="evidence" value="ECO:0007669"/>
    <property type="project" value="InterPro"/>
</dbReference>
<dbReference type="NCBIfam" id="NF045579">
    <property type="entry name" value="rhamnoside_JR"/>
    <property type="match status" value="1"/>
</dbReference>
<feature type="compositionally biased region" description="Pro residues" evidence="3">
    <location>
        <begin position="184"/>
        <end position="193"/>
    </location>
</feature>
<proteinExistence type="predicted"/>
<reference evidence="4 5" key="1">
    <citation type="journal article" date="2018" name="Front. Microbiol.">
        <title>Hydrolytic Capabilities as a Key to Environmental Success: Chitinolytic and Cellulolytic Acidobacteria From Acidic Sub-arctic Soils and Boreal Peatlands.</title>
        <authorList>
            <person name="Belova S.E."/>
            <person name="Ravin N.V."/>
            <person name="Pankratov T.A."/>
            <person name="Rakitin A.L."/>
            <person name="Ivanova A.A."/>
            <person name="Beletsky A.V."/>
            <person name="Mardanov A.V."/>
            <person name="Sinninghe Damste J.S."/>
            <person name="Dedysh S.N."/>
        </authorList>
    </citation>
    <scope>NUCLEOTIDE SEQUENCE [LARGE SCALE GENOMIC DNA]</scope>
    <source>
        <strain evidence="4 5">SBC82</strain>
    </source>
</reference>
<feature type="region of interest" description="Disordered" evidence="3">
    <location>
        <begin position="172"/>
        <end position="195"/>
    </location>
</feature>
<dbReference type="GO" id="GO:0005975">
    <property type="term" value="P:carbohydrate metabolic process"/>
    <property type="evidence" value="ECO:0007669"/>
    <property type="project" value="InterPro"/>
</dbReference>
<evidence type="ECO:0000313" key="4">
    <source>
        <dbReference type="EMBL" id="AXC14951.1"/>
    </source>
</evidence>
<dbReference type="KEGG" id="abas:ACPOL_5705"/>
<keyword evidence="1" id="KW-0732">Signal</keyword>
<dbReference type="PANTHER" id="PTHR43817">
    <property type="entry name" value="GLYCOSYL HYDROLASE"/>
    <property type="match status" value="1"/>
</dbReference>